<dbReference type="GO" id="GO:0003677">
    <property type="term" value="F:DNA binding"/>
    <property type="evidence" value="ECO:0007669"/>
    <property type="project" value="InterPro"/>
</dbReference>
<dbReference type="InterPro" id="IPR009061">
    <property type="entry name" value="DNA-bd_dom_put_sf"/>
</dbReference>
<evidence type="ECO:0000313" key="3">
    <source>
        <dbReference type="Proteomes" id="UP000053911"/>
    </source>
</evidence>
<organism evidence="2 3">
    <name type="scientific">Thermococcus sibiricus</name>
    <dbReference type="NCBI Taxonomy" id="172049"/>
    <lineage>
        <taxon>Archaea</taxon>
        <taxon>Methanobacteriati</taxon>
        <taxon>Methanobacteriota</taxon>
        <taxon>Thermococci</taxon>
        <taxon>Thermococcales</taxon>
        <taxon>Thermococcaceae</taxon>
        <taxon>Thermococcus</taxon>
    </lineage>
</organism>
<dbReference type="RefSeq" id="WP_283217624.1">
    <property type="nucleotide sequence ID" value="NZ_LGFD01000019.1"/>
</dbReference>
<accession>A0A117L1M0</accession>
<dbReference type="NCBIfam" id="TIGR01764">
    <property type="entry name" value="excise"/>
    <property type="match status" value="1"/>
</dbReference>
<proteinExistence type="predicted"/>
<dbReference type="Pfam" id="PF12728">
    <property type="entry name" value="HTH_17"/>
    <property type="match status" value="1"/>
</dbReference>
<evidence type="ECO:0000313" key="2">
    <source>
        <dbReference type="EMBL" id="KUK17616.1"/>
    </source>
</evidence>
<evidence type="ECO:0000259" key="1">
    <source>
        <dbReference type="Pfam" id="PF12728"/>
    </source>
</evidence>
<dbReference type="AlphaFoldDB" id="A0A117L1M0"/>
<dbReference type="SUPFAM" id="SSF46955">
    <property type="entry name" value="Putative DNA-binding domain"/>
    <property type="match status" value="1"/>
</dbReference>
<sequence length="58" mass="6711">MIRKFITTKEFAEMYGVKIGTVQAWCRSKRLNAVKIGKEWRIPLSELEKLGIKIDTGK</sequence>
<dbReference type="EMBL" id="LGFD01000019">
    <property type="protein sequence ID" value="KUK17616.1"/>
    <property type="molecule type" value="Genomic_DNA"/>
</dbReference>
<comment type="caution">
    <text evidence="2">The sequence shown here is derived from an EMBL/GenBank/DDBJ whole genome shotgun (WGS) entry which is preliminary data.</text>
</comment>
<dbReference type="PATRIC" id="fig|172049.5.peg.2064"/>
<protein>
    <recommendedName>
        <fullName evidence="1">Helix-turn-helix domain-containing protein</fullName>
    </recommendedName>
</protein>
<gene>
    <name evidence="2" type="ORF">XD54_1128</name>
</gene>
<feature type="domain" description="Helix-turn-helix" evidence="1">
    <location>
        <begin position="6"/>
        <end position="49"/>
    </location>
</feature>
<name>A0A117L1M0_9EURY</name>
<reference evidence="3" key="1">
    <citation type="journal article" date="2015" name="MBio">
        <title>Genome-Resolved Metagenomic Analysis Reveals Roles for Candidate Phyla and Other Microbial Community Members in Biogeochemical Transformations in Oil Reservoirs.</title>
        <authorList>
            <person name="Hu P."/>
            <person name="Tom L."/>
            <person name="Singh A."/>
            <person name="Thomas B.C."/>
            <person name="Baker B.J."/>
            <person name="Piceno Y.M."/>
            <person name="Andersen G.L."/>
            <person name="Banfield J.F."/>
        </authorList>
    </citation>
    <scope>NUCLEOTIDE SEQUENCE [LARGE SCALE GENOMIC DNA]</scope>
</reference>
<dbReference type="InterPro" id="IPR041657">
    <property type="entry name" value="HTH_17"/>
</dbReference>
<dbReference type="Proteomes" id="UP000053911">
    <property type="component" value="Unassembled WGS sequence"/>
</dbReference>
<dbReference type="InterPro" id="IPR010093">
    <property type="entry name" value="SinI_DNA-bd"/>
</dbReference>